<evidence type="ECO:0000256" key="1">
    <source>
        <dbReference type="SAM" id="MobiDB-lite"/>
    </source>
</evidence>
<dbReference type="Proteomes" id="UP000032141">
    <property type="component" value="Chromosome C4"/>
</dbReference>
<proteinExistence type="predicted"/>
<evidence type="ECO:0000313" key="3">
    <source>
        <dbReference type="Proteomes" id="UP000032141"/>
    </source>
</evidence>
<dbReference type="HOGENOM" id="CLU_883836_0_0_1"/>
<protein>
    <submittedName>
        <fullName evidence="2">Uncharacterized protein</fullName>
    </submittedName>
</protein>
<keyword evidence="3" id="KW-1185">Reference proteome</keyword>
<reference evidence="2 3" key="1">
    <citation type="journal article" date="2014" name="Genome Biol.">
        <title>Transcriptome and methylome profiling reveals relics of genome dominance in the mesopolyploid Brassica oleracea.</title>
        <authorList>
            <person name="Parkin I.A."/>
            <person name="Koh C."/>
            <person name="Tang H."/>
            <person name="Robinson S.J."/>
            <person name="Kagale S."/>
            <person name="Clarke W.E."/>
            <person name="Town C.D."/>
            <person name="Nixon J."/>
            <person name="Krishnakumar V."/>
            <person name="Bidwell S.L."/>
            <person name="Denoeud F."/>
            <person name="Belcram H."/>
            <person name="Links M.G."/>
            <person name="Just J."/>
            <person name="Clarke C."/>
            <person name="Bender T."/>
            <person name="Huebert T."/>
            <person name="Mason A.S."/>
            <person name="Pires J.C."/>
            <person name="Barker G."/>
            <person name="Moore J."/>
            <person name="Walley P.G."/>
            <person name="Manoli S."/>
            <person name="Batley J."/>
            <person name="Edwards D."/>
            <person name="Nelson M.N."/>
            <person name="Wang X."/>
            <person name="Paterson A.H."/>
            <person name="King G."/>
            <person name="Bancroft I."/>
            <person name="Chalhoub B."/>
            <person name="Sharpe A.G."/>
        </authorList>
    </citation>
    <scope>NUCLEOTIDE SEQUENCE</scope>
    <source>
        <strain evidence="2 3">cv. TO1000</strain>
    </source>
</reference>
<sequence>MDPNQVQPDRIGSIDLELLRSDKSIKTREVDNFEKRSCTLRGTINSPTITTFKDTPQKGEILTFHEHETVKLDMPHDDALVIALEVGGVALSKILVDTGSVSNVISQETLRSLEQPAPKIRREANPSPVSKEVVCGREEIAYNDIVLSVRLASGTPINGKGVVIFKYPSDPTVALVYLSAAFLPACIVAANRFNQLQTRHWRPGDQSIHSGSPSSDPEESDNSVPCTSLYHNVILAMGEALDSRIKIEMLEVAYKELDPSTSDVSLTTTLHEIVTESPLEDDYDNVSTIEDFFDENEYVRKKPSSSRVKSSTSKD</sequence>
<dbReference type="Gramene" id="Bo4g110940.1">
    <property type="protein sequence ID" value="Bo4g110940.1"/>
    <property type="gene ID" value="Bo4g110940"/>
</dbReference>
<name>A0A0D3BX78_BRAOL</name>
<dbReference type="EnsemblPlants" id="Bo4g110940.1">
    <property type="protein sequence ID" value="Bo4g110940.1"/>
    <property type="gene ID" value="Bo4g110940"/>
</dbReference>
<reference evidence="2" key="2">
    <citation type="submission" date="2015-03" db="UniProtKB">
        <authorList>
            <consortium name="EnsemblPlants"/>
        </authorList>
    </citation>
    <scope>IDENTIFICATION</scope>
</reference>
<evidence type="ECO:0000313" key="2">
    <source>
        <dbReference type="EnsemblPlants" id="Bo4g110940.1"/>
    </source>
</evidence>
<dbReference type="AlphaFoldDB" id="A0A0D3BX78"/>
<organism evidence="2 3">
    <name type="scientific">Brassica oleracea var. oleracea</name>
    <dbReference type="NCBI Taxonomy" id="109376"/>
    <lineage>
        <taxon>Eukaryota</taxon>
        <taxon>Viridiplantae</taxon>
        <taxon>Streptophyta</taxon>
        <taxon>Embryophyta</taxon>
        <taxon>Tracheophyta</taxon>
        <taxon>Spermatophyta</taxon>
        <taxon>Magnoliopsida</taxon>
        <taxon>eudicotyledons</taxon>
        <taxon>Gunneridae</taxon>
        <taxon>Pentapetalae</taxon>
        <taxon>rosids</taxon>
        <taxon>malvids</taxon>
        <taxon>Brassicales</taxon>
        <taxon>Brassicaceae</taxon>
        <taxon>Brassiceae</taxon>
        <taxon>Brassica</taxon>
    </lineage>
</organism>
<feature type="region of interest" description="Disordered" evidence="1">
    <location>
        <begin position="201"/>
        <end position="223"/>
    </location>
</feature>
<accession>A0A0D3BX78</accession>